<evidence type="ECO:0000256" key="4">
    <source>
        <dbReference type="PROSITE-ProRule" id="PRU00433"/>
    </source>
</evidence>
<protein>
    <submittedName>
        <fullName evidence="7">C-type cytochrome</fullName>
    </submittedName>
</protein>
<evidence type="ECO:0000256" key="5">
    <source>
        <dbReference type="SAM" id="SignalP"/>
    </source>
</evidence>
<comment type="caution">
    <text evidence="7">The sequence shown here is derived from an EMBL/GenBank/DDBJ whole genome shotgun (WGS) entry which is preliminary data.</text>
</comment>
<evidence type="ECO:0000256" key="1">
    <source>
        <dbReference type="ARBA" id="ARBA00022617"/>
    </source>
</evidence>
<dbReference type="GO" id="GO:0046872">
    <property type="term" value="F:metal ion binding"/>
    <property type="evidence" value="ECO:0007669"/>
    <property type="project" value="UniProtKB-KW"/>
</dbReference>
<keyword evidence="2 4" id="KW-0479">Metal-binding</keyword>
<feature type="signal peptide" evidence="5">
    <location>
        <begin position="1"/>
        <end position="20"/>
    </location>
</feature>
<dbReference type="InterPro" id="IPR036909">
    <property type="entry name" value="Cyt_c-like_dom_sf"/>
</dbReference>
<evidence type="ECO:0000313" key="8">
    <source>
        <dbReference type="Proteomes" id="UP000635142"/>
    </source>
</evidence>
<dbReference type="PROSITE" id="PS51007">
    <property type="entry name" value="CYTC"/>
    <property type="match status" value="1"/>
</dbReference>
<dbReference type="GO" id="GO:0020037">
    <property type="term" value="F:heme binding"/>
    <property type="evidence" value="ECO:0007669"/>
    <property type="project" value="InterPro"/>
</dbReference>
<dbReference type="Proteomes" id="UP000635142">
    <property type="component" value="Unassembled WGS sequence"/>
</dbReference>
<dbReference type="GO" id="GO:0009055">
    <property type="term" value="F:electron transfer activity"/>
    <property type="evidence" value="ECO:0007669"/>
    <property type="project" value="InterPro"/>
</dbReference>
<keyword evidence="3 4" id="KW-0408">Iron</keyword>
<keyword evidence="1 4" id="KW-0349">Heme</keyword>
<evidence type="ECO:0000256" key="2">
    <source>
        <dbReference type="ARBA" id="ARBA00022723"/>
    </source>
</evidence>
<sequence>MKPTLIALTCLFALTGAAHAQGAGRGQDLFETHCATCHGLEGTGKGPMAPVLLLQPTNLRELAARNDGIFPTARVVMRIDGRDPLVSHGSPMPIYGDFFEGDDTPLKAETGQPIMTSRAIVDLVDYLERLQQ</sequence>
<keyword evidence="5" id="KW-0732">Signal</keyword>
<keyword evidence="8" id="KW-1185">Reference proteome</keyword>
<dbReference type="InterPro" id="IPR009056">
    <property type="entry name" value="Cyt_c-like_dom"/>
</dbReference>
<dbReference type="Gene3D" id="1.10.760.10">
    <property type="entry name" value="Cytochrome c-like domain"/>
    <property type="match status" value="1"/>
</dbReference>
<dbReference type="SUPFAM" id="SSF46626">
    <property type="entry name" value="Cytochrome c"/>
    <property type="match status" value="1"/>
</dbReference>
<accession>A0A927HDW7</accession>
<feature type="domain" description="Cytochrome c" evidence="6">
    <location>
        <begin position="21"/>
        <end position="131"/>
    </location>
</feature>
<reference evidence="7" key="1">
    <citation type="submission" date="2020-08" db="EMBL/GenBank/DDBJ databases">
        <title>Sulfitobacter aestuariivivens sp. nov., isolated from a tidal flat.</title>
        <authorList>
            <person name="Park S."/>
            <person name="Yoon J.-H."/>
        </authorList>
    </citation>
    <scope>NUCLEOTIDE SEQUENCE</scope>
    <source>
        <strain evidence="7">TSTF-M16</strain>
    </source>
</reference>
<proteinExistence type="predicted"/>
<gene>
    <name evidence="7" type="ORF">H9Q16_02205</name>
</gene>
<evidence type="ECO:0000259" key="6">
    <source>
        <dbReference type="PROSITE" id="PS51007"/>
    </source>
</evidence>
<organism evidence="7 8">
    <name type="scientific">Sulfitobacter aestuariivivens</name>
    <dbReference type="NCBI Taxonomy" id="2766981"/>
    <lineage>
        <taxon>Bacteria</taxon>
        <taxon>Pseudomonadati</taxon>
        <taxon>Pseudomonadota</taxon>
        <taxon>Alphaproteobacteria</taxon>
        <taxon>Rhodobacterales</taxon>
        <taxon>Roseobacteraceae</taxon>
        <taxon>Sulfitobacter</taxon>
    </lineage>
</organism>
<dbReference type="Pfam" id="PF00034">
    <property type="entry name" value="Cytochrom_C"/>
    <property type="match status" value="1"/>
</dbReference>
<evidence type="ECO:0000256" key="3">
    <source>
        <dbReference type="ARBA" id="ARBA00023004"/>
    </source>
</evidence>
<feature type="chain" id="PRO_5037955139" evidence="5">
    <location>
        <begin position="21"/>
        <end position="132"/>
    </location>
</feature>
<dbReference type="EMBL" id="JACTAG010000001">
    <property type="protein sequence ID" value="MBD3662724.1"/>
    <property type="molecule type" value="Genomic_DNA"/>
</dbReference>
<evidence type="ECO:0000313" key="7">
    <source>
        <dbReference type="EMBL" id="MBD3662724.1"/>
    </source>
</evidence>
<dbReference type="RefSeq" id="WP_191073734.1">
    <property type="nucleotide sequence ID" value="NZ_JACTAG010000001.1"/>
</dbReference>
<dbReference type="AlphaFoldDB" id="A0A927HDW7"/>
<name>A0A927HDW7_9RHOB</name>